<feature type="domain" description="ERAP1-like C-terminal" evidence="2">
    <location>
        <begin position="175"/>
        <end position="346"/>
    </location>
</feature>
<dbReference type="GO" id="GO:0016020">
    <property type="term" value="C:membrane"/>
    <property type="evidence" value="ECO:0007669"/>
    <property type="project" value="TreeGrafter"/>
</dbReference>
<dbReference type="AlphaFoldDB" id="A0AAN4YV99"/>
<evidence type="ECO:0000256" key="1">
    <source>
        <dbReference type="ARBA" id="ARBA00010136"/>
    </source>
</evidence>
<dbReference type="Gene3D" id="1.25.50.20">
    <property type="match status" value="2"/>
</dbReference>
<dbReference type="Gene3D" id="2.60.40.1910">
    <property type="match status" value="1"/>
</dbReference>
<dbReference type="GO" id="GO:0006508">
    <property type="term" value="P:proteolysis"/>
    <property type="evidence" value="ECO:0007669"/>
    <property type="project" value="TreeGrafter"/>
</dbReference>
<protein>
    <submittedName>
        <fullName evidence="3">Unnamed protein product</fullName>
    </submittedName>
</protein>
<name>A0AAN4YV99_ASPOZ</name>
<sequence>MMKDPWIRKIGFPVITVAEEPSQISIRQNRFLSTGDAKPEEDETTWWIPLGIKSGSKMEEVNSRALVAKTDTIHGVGQNSFYKINKDLSGFYRTNYPTDRLAKLGKSLELLSTEDKIGLIGDAAALAVSGEGSTAALLALLEGFSEEQNYLLVPSAFPECLPRSIAMVLINFVECEAKRRFELWAAGQDKNAINTNLRSVIFGINVSEGGSKEFDSVKEEYLKTDSVDGKEICLAALGRTKDARLVQDYLDFVFSDKVAIQDVHNGAVSLAANSKVRHLLWEYMKGNWGTVEARLSSNNVVFERFVRMGLSKFADQSIGEDIASFFQNKDTSAYDRALVIVSDSIRTNAHYKERDEKSVLEWLQAHGYA</sequence>
<dbReference type="Pfam" id="PF11838">
    <property type="entry name" value="ERAP1_C"/>
    <property type="match status" value="2"/>
</dbReference>
<dbReference type="GO" id="GO:0043171">
    <property type="term" value="P:peptide catabolic process"/>
    <property type="evidence" value="ECO:0007669"/>
    <property type="project" value="TreeGrafter"/>
</dbReference>
<comment type="similarity">
    <text evidence="1">Belongs to the peptidase M1 family.</text>
</comment>
<dbReference type="PANTHER" id="PTHR11533:SF171">
    <property type="entry name" value="AMINOPEPTIDASE"/>
    <property type="match status" value="1"/>
</dbReference>
<dbReference type="PANTHER" id="PTHR11533">
    <property type="entry name" value="PROTEASE M1 ZINC METALLOPROTEASE"/>
    <property type="match status" value="1"/>
</dbReference>
<evidence type="ECO:0000313" key="4">
    <source>
        <dbReference type="Proteomes" id="UP001165205"/>
    </source>
</evidence>
<evidence type="ECO:0000313" key="3">
    <source>
        <dbReference type="EMBL" id="GMG38202.1"/>
    </source>
</evidence>
<accession>A0AAN4YV99</accession>
<dbReference type="Proteomes" id="UP001165205">
    <property type="component" value="Unassembled WGS sequence"/>
</dbReference>
<reference evidence="3" key="1">
    <citation type="submission" date="2023-04" db="EMBL/GenBank/DDBJ databases">
        <title>Aspergillus oryzae NBRC 4228.</title>
        <authorList>
            <person name="Ichikawa N."/>
            <person name="Sato H."/>
            <person name="Tonouchi N."/>
        </authorList>
    </citation>
    <scope>NUCLEOTIDE SEQUENCE</scope>
    <source>
        <strain evidence="3">NBRC 4228</strain>
    </source>
</reference>
<organism evidence="3 4">
    <name type="scientific">Aspergillus oryzae</name>
    <name type="common">Yellow koji mold</name>
    <dbReference type="NCBI Taxonomy" id="5062"/>
    <lineage>
        <taxon>Eukaryota</taxon>
        <taxon>Fungi</taxon>
        <taxon>Dikarya</taxon>
        <taxon>Ascomycota</taxon>
        <taxon>Pezizomycotina</taxon>
        <taxon>Eurotiomycetes</taxon>
        <taxon>Eurotiomycetidae</taxon>
        <taxon>Eurotiales</taxon>
        <taxon>Aspergillaceae</taxon>
        <taxon>Aspergillus</taxon>
        <taxon>Aspergillus subgen. Circumdati</taxon>
    </lineage>
</organism>
<dbReference type="FunFam" id="2.60.40.1910:FF:000004">
    <property type="entry name" value="Aminopeptidase"/>
    <property type="match status" value="1"/>
</dbReference>
<evidence type="ECO:0000259" key="2">
    <source>
        <dbReference type="Pfam" id="PF11838"/>
    </source>
</evidence>
<feature type="domain" description="ERAP1-like C-terminal" evidence="2">
    <location>
        <begin position="81"/>
        <end position="154"/>
    </location>
</feature>
<gene>
    <name evidence="3" type="ORF">Aory04_001294500</name>
</gene>
<proteinExistence type="inferred from homology"/>
<comment type="caution">
    <text evidence="3">The sequence shown here is derived from an EMBL/GenBank/DDBJ whole genome shotgun (WGS) entry which is preliminary data.</text>
</comment>
<dbReference type="GO" id="GO:0005737">
    <property type="term" value="C:cytoplasm"/>
    <property type="evidence" value="ECO:0007669"/>
    <property type="project" value="TreeGrafter"/>
</dbReference>
<dbReference type="InterPro" id="IPR024571">
    <property type="entry name" value="ERAP1-like_C_dom"/>
</dbReference>
<dbReference type="GO" id="GO:0042277">
    <property type="term" value="F:peptide binding"/>
    <property type="evidence" value="ECO:0007669"/>
    <property type="project" value="TreeGrafter"/>
</dbReference>
<dbReference type="GO" id="GO:0070006">
    <property type="term" value="F:metalloaminopeptidase activity"/>
    <property type="evidence" value="ECO:0007669"/>
    <property type="project" value="TreeGrafter"/>
</dbReference>
<dbReference type="GO" id="GO:0008270">
    <property type="term" value="F:zinc ion binding"/>
    <property type="evidence" value="ECO:0007669"/>
    <property type="project" value="TreeGrafter"/>
</dbReference>
<dbReference type="EMBL" id="BSYA01000285">
    <property type="protein sequence ID" value="GMG38202.1"/>
    <property type="molecule type" value="Genomic_DNA"/>
</dbReference>
<dbReference type="InterPro" id="IPR050344">
    <property type="entry name" value="Peptidase_M1_aminopeptidases"/>
</dbReference>